<keyword evidence="4" id="KW-0597">Phosphoprotein</keyword>
<proteinExistence type="inferred from homology"/>
<sequence length="225" mass="25007">MQSDEEPDSIPRTKHEIGQEELKVDEITEVLDTSAVLIHAGYVSHVLEGSYVIDAGLNAKAVEENTVLYKKTLEPIGRIMEVFGQVEHPFYILRWPENMEDPHLQENDEVYMNNTTIQYILPAQLNHIGTDASNVYDEEPNEKEIVSIECTEDLRGGEVVDESEIVDYQRDYVIPSLPNSNDGESNADSDAESNAISYANSDIQPFHVCSCSTASAVGAVRTASE</sequence>
<evidence type="ECO:0000256" key="3">
    <source>
        <dbReference type="ARBA" id="ARBA00022552"/>
    </source>
</evidence>
<evidence type="ECO:0000256" key="6">
    <source>
        <dbReference type="ARBA" id="ARBA00023242"/>
    </source>
</evidence>
<comment type="similarity">
    <text evidence="7">Belongs to the GAR1 family.</text>
</comment>
<dbReference type="OrthoDB" id="21550at2759"/>
<dbReference type="GeneID" id="24919539"/>
<dbReference type="InParanoid" id="D8M2M9"/>
<evidence type="ECO:0000256" key="1">
    <source>
        <dbReference type="ARBA" id="ARBA00009801"/>
    </source>
</evidence>
<dbReference type="Pfam" id="PF04410">
    <property type="entry name" value="Gar1"/>
    <property type="match status" value="1"/>
</dbReference>
<evidence type="ECO:0000313" key="8">
    <source>
        <dbReference type="EMBL" id="CBK22318.2"/>
    </source>
</evidence>
<dbReference type="AlphaFoldDB" id="D8M2M9"/>
<evidence type="ECO:0000256" key="4">
    <source>
        <dbReference type="ARBA" id="ARBA00022553"/>
    </source>
</evidence>
<evidence type="ECO:0000256" key="7">
    <source>
        <dbReference type="RuleBase" id="RU364004"/>
    </source>
</evidence>
<comment type="similarity">
    <text evidence="1">Belongs to the NAF1 family.</text>
</comment>
<comment type="subcellular location">
    <subcellularLocation>
        <location evidence="7">Nucleus</location>
        <location evidence="7">Nucleolus</location>
    </subcellularLocation>
</comment>
<keyword evidence="5 7" id="KW-0694">RNA-binding</keyword>
<protein>
    <recommendedName>
        <fullName evidence="7">H/ACA ribonucleoprotein complex subunit</fullName>
    </recommendedName>
</protein>
<reference evidence="8" key="1">
    <citation type="submission" date="2010-02" db="EMBL/GenBank/DDBJ databases">
        <title>Sequencing and annotation of the Blastocystis hominis genome.</title>
        <authorList>
            <person name="Wincker P."/>
        </authorList>
    </citation>
    <scope>NUCLEOTIDE SEQUENCE</scope>
    <source>
        <strain evidence="8">Singapore isolate B</strain>
    </source>
</reference>
<keyword evidence="6 7" id="KW-0539">Nucleus</keyword>
<comment type="subunit">
    <text evidence="7">Component of the small nucleolar ribonucleoprotein particles containing H/ACA-type snoRNAs (H/ACA snoRNPs).</text>
</comment>
<dbReference type="PANTHER" id="PTHR31633:SF1">
    <property type="entry name" value="H_ACA RIBONUCLEOPROTEIN COMPLEX NON-CORE SUBUNIT NAF1"/>
    <property type="match status" value="1"/>
</dbReference>
<dbReference type="InterPro" id="IPR040309">
    <property type="entry name" value="Naf1"/>
</dbReference>
<dbReference type="InterPro" id="IPR009000">
    <property type="entry name" value="Transl_B-barrel_sf"/>
</dbReference>
<dbReference type="SUPFAM" id="SSF50447">
    <property type="entry name" value="Translation proteins"/>
    <property type="match status" value="1"/>
</dbReference>
<dbReference type="GO" id="GO:0001522">
    <property type="term" value="P:pseudouridine synthesis"/>
    <property type="evidence" value="ECO:0007669"/>
    <property type="project" value="InterPro"/>
</dbReference>
<organism evidence="8">
    <name type="scientific">Blastocystis hominis</name>
    <dbReference type="NCBI Taxonomy" id="12968"/>
    <lineage>
        <taxon>Eukaryota</taxon>
        <taxon>Sar</taxon>
        <taxon>Stramenopiles</taxon>
        <taxon>Bigyra</taxon>
        <taxon>Opalozoa</taxon>
        <taxon>Opalinata</taxon>
        <taxon>Blastocystidae</taxon>
        <taxon>Blastocystis</taxon>
    </lineage>
</organism>
<evidence type="ECO:0000313" key="9">
    <source>
        <dbReference type="Proteomes" id="UP000008312"/>
    </source>
</evidence>
<dbReference type="Proteomes" id="UP000008312">
    <property type="component" value="Unassembled WGS sequence"/>
</dbReference>
<name>D8M2M9_BLAHO</name>
<dbReference type="GO" id="GO:0005732">
    <property type="term" value="C:sno(s)RNA-containing ribonucleoprotein complex"/>
    <property type="evidence" value="ECO:0007669"/>
    <property type="project" value="InterPro"/>
</dbReference>
<dbReference type="GO" id="GO:0006364">
    <property type="term" value="P:rRNA processing"/>
    <property type="evidence" value="ECO:0007669"/>
    <property type="project" value="UniProtKB-KW"/>
</dbReference>
<dbReference type="RefSeq" id="XP_012896366.1">
    <property type="nucleotide sequence ID" value="XM_013040912.1"/>
</dbReference>
<keyword evidence="3 7" id="KW-0698">rRNA processing</keyword>
<keyword evidence="7" id="KW-0687">Ribonucleoprotein</keyword>
<dbReference type="InterPro" id="IPR038664">
    <property type="entry name" value="Gar1/Naf1_Cbf5-bd_sf"/>
</dbReference>
<gene>
    <name evidence="8" type="ORF">GSBLH_T00002363001</name>
</gene>
<dbReference type="Gene3D" id="2.40.10.230">
    <property type="entry name" value="Probable tRNA pseudouridine synthase domain"/>
    <property type="match status" value="1"/>
</dbReference>
<accession>D8M2M9</accession>
<dbReference type="EMBL" id="FN668649">
    <property type="protein sequence ID" value="CBK22318.2"/>
    <property type="molecule type" value="Genomic_DNA"/>
</dbReference>
<keyword evidence="2 7" id="KW-0690">Ribosome biogenesis</keyword>
<evidence type="ECO:0000256" key="2">
    <source>
        <dbReference type="ARBA" id="ARBA00022517"/>
    </source>
</evidence>
<dbReference type="InterPro" id="IPR007504">
    <property type="entry name" value="H/ACA_rnp_Gar1/Naf1"/>
</dbReference>
<comment type="function">
    <text evidence="7">Required for ribosome biogenesis. Part of a complex which catalyzes pseudouridylation of rRNA. This involves the isomerization of uridine such that the ribose is subsequently attached to C5, instead of the normal N1. Pseudouridine ("psi") residues may serve to stabilize the conformation of rRNAs.</text>
</comment>
<dbReference type="GO" id="GO:0000493">
    <property type="term" value="P:box H/ACA snoRNP assembly"/>
    <property type="evidence" value="ECO:0007669"/>
    <property type="project" value="InterPro"/>
</dbReference>
<evidence type="ECO:0000256" key="5">
    <source>
        <dbReference type="ARBA" id="ARBA00022884"/>
    </source>
</evidence>
<dbReference type="GO" id="GO:0005730">
    <property type="term" value="C:nucleolus"/>
    <property type="evidence" value="ECO:0007669"/>
    <property type="project" value="UniProtKB-SubCell"/>
</dbReference>
<dbReference type="PANTHER" id="PTHR31633">
    <property type="entry name" value="H/ACA RIBONUCLEOPROTEIN COMPLEX NON-CORE SUBUNIT NAF1"/>
    <property type="match status" value="1"/>
</dbReference>
<keyword evidence="9" id="KW-1185">Reference proteome</keyword>
<dbReference type="GO" id="GO:0003723">
    <property type="term" value="F:RNA binding"/>
    <property type="evidence" value="ECO:0007669"/>
    <property type="project" value="UniProtKB-KW"/>
</dbReference>